<keyword evidence="3 4" id="KW-0326">Glycosidase</keyword>
<feature type="compositionally biased region" description="Low complexity" evidence="5">
    <location>
        <begin position="567"/>
        <end position="584"/>
    </location>
</feature>
<evidence type="ECO:0000256" key="2">
    <source>
        <dbReference type="ARBA" id="ARBA00022801"/>
    </source>
</evidence>
<protein>
    <submittedName>
        <fullName evidence="7">Glycosyl hydrolase</fullName>
    </submittedName>
</protein>
<dbReference type="SUPFAM" id="SSF51120">
    <property type="entry name" value="beta-Roll"/>
    <property type="match status" value="1"/>
</dbReference>
<evidence type="ECO:0000256" key="4">
    <source>
        <dbReference type="PROSITE-ProRule" id="PRU01100"/>
    </source>
</evidence>
<comment type="caution">
    <text evidence="7">The sequence shown here is derived from an EMBL/GenBank/DDBJ whole genome shotgun (WGS) entry which is preliminary data.</text>
</comment>
<dbReference type="RefSeq" id="WP_379599367.1">
    <property type="nucleotide sequence ID" value="NZ_JBHRTN010000026.1"/>
</dbReference>
<feature type="domain" description="GH26" evidence="6">
    <location>
        <begin position="1"/>
        <end position="283"/>
    </location>
</feature>
<dbReference type="Pfam" id="PF02156">
    <property type="entry name" value="Glyco_hydro_26"/>
    <property type="match status" value="1"/>
</dbReference>
<feature type="region of interest" description="Disordered" evidence="5">
    <location>
        <begin position="559"/>
        <end position="618"/>
    </location>
</feature>
<evidence type="ECO:0000256" key="1">
    <source>
        <dbReference type="ARBA" id="ARBA00007754"/>
    </source>
</evidence>
<evidence type="ECO:0000256" key="5">
    <source>
        <dbReference type="SAM" id="MobiDB-lite"/>
    </source>
</evidence>
<dbReference type="PROSITE" id="PS51764">
    <property type="entry name" value="GH26"/>
    <property type="match status" value="1"/>
</dbReference>
<dbReference type="PANTHER" id="PTHR40079:SF4">
    <property type="entry name" value="GH26 DOMAIN-CONTAINING PROTEIN-RELATED"/>
    <property type="match status" value="1"/>
</dbReference>
<accession>A0ABV7G3X4</accession>
<feature type="region of interest" description="Disordered" evidence="5">
    <location>
        <begin position="285"/>
        <end position="395"/>
    </location>
</feature>
<keyword evidence="8" id="KW-1185">Reference proteome</keyword>
<dbReference type="InterPro" id="IPR000805">
    <property type="entry name" value="Glyco_hydro_26"/>
</dbReference>
<dbReference type="InterPro" id="IPR001343">
    <property type="entry name" value="Hemolysn_Ca-bd"/>
</dbReference>
<dbReference type="InterPro" id="IPR022790">
    <property type="entry name" value="GH26_dom"/>
</dbReference>
<evidence type="ECO:0000313" key="8">
    <source>
        <dbReference type="Proteomes" id="UP001595593"/>
    </source>
</evidence>
<dbReference type="InterPro" id="IPR017853">
    <property type="entry name" value="GH"/>
</dbReference>
<comment type="similarity">
    <text evidence="1 4">Belongs to the glycosyl hydrolase 26 family.</text>
</comment>
<dbReference type="Gene3D" id="3.20.20.80">
    <property type="entry name" value="Glycosidases"/>
    <property type="match status" value="1"/>
</dbReference>
<organism evidence="7 8">
    <name type="scientific">Teichococcus globiformis</name>
    <dbReference type="NCBI Taxonomy" id="2307229"/>
    <lineage>
        <taxon>Bacteria</taxon>
        <taxon>Pseudomonadati</taxon>
        <taxon>Pseudomonadota</taxon>
        <taxon>Alphaproteobacteria</taxon>
        <taxon>Acetobacterales</taxon>
        <taxon>Roseomonadaceae</taxon>
        <taxon>Roseomonas</taxon>
    </lineage>
</organism>
<evidence type="ECO:0000313" key="7">
    <source>
        <dbReference type="EMBL" id="MFC3127369.1"/>
    </source>
</evidence>
<name>A0ABV7G3X4_9PROT</name>
<dbReference type="PRINTS" id="PR00313">
    <property type="entry name" value="CABNDNGRPT"/>
</dbReference>
<dbReference type="GO" id="GO:0016787">
    <property type="term" value="F:hydrolase activity"/>
    <property type="evidence" value="ECO:0007669"/>
    <property type="project" value="UniProtKB-KW"/>
</dbReference>
<dbReference type="Pfam" id="PF00353">
    <property type="entry name" value="HemolysinCabind"/>
    <property type="match status" value="1"/>
</dbReference>
<gene>
    <name evidence="7" type="ORF">ACFOD4_20085</name>
</gene>
<sequence length="665" mass="70848">MTALGVYVGNNVNDLHRFSSWLGDKPDYVHGVVGYANWKDYVSSAAWQASIWKPTGIDVQWSVPIISKEGNLGTAASGAYNQYYRQVAEALLKNTPGDGPIMVRTGWEANGDWFFWNAIGKEEAFKGAFRQMSSTFKQVSDRFKFEWNINHANGGINPESIYPGDAYVDVMGMDFYYKPEFQGSNPVAAFDRIVNEKYGLKWFEEFAKAHNKPTAYSEWGVKGDNAGPFVQAAKAWFDQHKPILQSYWDSNAAYPGMLSDNSDPKTGAAFKAAFRNWGSGEMEWADFGGKQAAPPPVAPTVPNKPTQNGGDATAGKPPGSDDPVDTAPKPAPTKPDAPTTNPGTTPAPQPAEGAAAKASAAWTQQSWGGSNWTGTDGNDWHQSGGKTGETMRGGKGDDTYVVTHANDKVVETAGGGIDTVTTWLSYTLPDHVENLTLFGNGWTSGTGNSLNNIIIGNDGNNVLNGKGGHNILTGGKGNDTFVIEKGLGTNIITDFRSGEDKLHFDGFTGINSFNALKSTGIQSGLDTVFKLAGHSVTLQNVKLANLSAADFTFKAGAAPAQPSAPVATPAPQPAEGAAAKASAAWTQQSWGGSNWTGTDGNDWHQSGGKTGETMRGGKGDDTYVVTHANDKVVETAGGGIDTVTTWLSYTLPDHVENLTLFGNGW</sequence>
<dbReference type="PANTHER" id="PTHR40079">
    <property type="entry name" value="MANNAN ENDO-1,4-BETA-MANNOSIDASE E-RELATED"/>
    <property type="match status" value="1"/>
</dbReference>
<dbReference type="InterPro" id="IPR011049">
    <property type="entry name" value="Serralysin-like_metalloprot_C"/>
</dbReference>
<evidence type="ECO:0000256" key="3">
    <source>
        <dbReference type="ARBA" id="ARBA00023295"/>
    </source>
</evidence>
<evidence type="ECO:0000259" key="6">
    <source>
        <dbReference type="PROSITE" id="PS51764"/>
    </source>
</evidence>
<proteinExistence type="inferred from homology"/>
<dbReference type="Proteomes" id="UP001595593">
    <property type="component" value="Unassembled WGS sequence"/>
</dbReference>
<feature type="active site" description="Nucleophile" evidence="4">
    <location>
        <position position="218"/>
    </location>
</feature>
<dbReference type="SUPFAM" id="SSF51445">
    <property type="entry name" value="(Trans)glycosidases"/>
    <property type="match status" value="1"/>
</dbReference>
<keyword evidence="2 4" id="KW-0378">Hydrolase</keyword>
<feature type="non-terminal residue" evidence="7">
    <location>
        <position position="665"/>
    </location>
</feature>
<feature type="compositionally biased region" description="Low complexity" evidence="5">
    <location>
        <begin position="336"/>
        <end position="365"/>
    </location>
</feature>
<feature type="active site" description="Proton donor" evidence="4">
    <location>
        <position position="108"/>
    </location>
</feature>
<dbReference type="Gene3D" id="2.150.10.10">
    <property type="entry name" value="Serralysin-like metalloprotease, C-terminal"/>
    <property type="match status" value="1"/>
</dbReference>
<dbReference type="EMBL" id="JBHRTN010000026">
    <property type="protein sequence ID" value="MFC3127369.1"/>
    <property type="molecule type" value="Genomic_DNA"/>
</dbReference>
<reference evidence="8" key="1">
    <citation type="journal article" date="2019" name="Int. J. Syst. Evol. Microbiol.">
        <title>The Global Catalogue of Microorganisms (GCM) 10K type strain sequencing project: providing services to taxonomists for standard genome sequencing and annotation.</title>
        <authorList>
            <consortium name="The Broad Institute Genomics Platform"/>
            <consortium name="The Broad Institute Genome Sequencing Center for Infectious Disease"/>
            <person name="Wu L."/>
            <person name="Ma J."/>
        </authorList>
    </citation>
    <scope>NUCLEOTIDE SEQUENCE [LARGE SCALE GENOMIC DNA]</scope>
    <source>
        <strain evidence="8">KCTC 52094</strain>
    </source>
</reference>
<feature type="compositionally biased region" description="Polar residues" evidence="5">
    <location>
        <begin position="366"/>
        <end position="376"/>
    </location>
</feature>
<feature type="compositionally biased region" description="Polar residues" evidence="5">
    <location>
        <begin position="585"/>
        <end position="599"/>
    </location>
</feature>